<evidence type="ECO:0000313" key="1">
    <source>
        <dbReference type="EMBL" id="KYD07659.1"/>
    </source>
</evidence>
<proteinExistence type="predicted"/>
<dbReference type="InterPro" id="IPR013321">
    <property type="entry name" value="Arc_rbn_hlx_hlx"/>
</dbReference>
<evidence type="ECO:0008006" key="3">
    <source>
        <dbReference type="Google" id="ProtNLM"/>
    </source>
</evidence>
<reference evidence="1 2" key="1">
    <citation type="submission" date="2016-01" db="EMBL/GenBank/DDBJ databases">
        <title>Draft Genome Sequences of Seven Thermophilic Sporeformers Isolated from Foods.</title>
        <authorList>
            <person name="Berendsen E.M."/>
            <person name="Wells-Bennik M.H."/>
            <person name="Krawcyk A.O."/>
            <person name="De Jong A."/>
            <person name="Holsappel S."/>
            <person name="Eijlander R.T."/>
            <person name="Kuipers O.P."/>
        </authorList>
    </citation>
    <scope>NUCLEOTIDE SEQUENCE [LARGE SCALE GENOMIC DNA]</scope>
    <source>
        <strain evidence="1 2">B4119</strain>
    </source>
</reference>
<dbReference type="EMBL" id="LQYS01000114">
    <property type="protein sequence ID" value="KYD07659.1"/>
    <property type="molecule type" value="Genomic_DNA"/>
</dbReference>
<dbReference type="Proteomes" id="UP000075455">
    <property type="component" value="Unassembled WGS sequence"/>
</dbReference>
<gene>
    <name evidence="1" type="ORF">B4119_3410</name>
</gene>
<evidence type="ECO:0000313" key="2">
    <source>
        <dbReference type="Proteomes" id="UP000075455"/>
    </source>
</evidence>
<dbReference type="Gene3D" id="1.10.1220.10">
    <property type="entry name" value="Met repressor-like"/>
    <property type="match status" value="1"/>
</dbReference>
<accession>A0A150L6H7</accession>
<dbReference type="RefSeq" id="WP_161939260.1">
    <property type="nucleotide sequence ID" value="NZ_LQYS01000114.1"/>
</dbReference>
<dbReference type="PATRIC" id="fig|81408.3.peg.955"/>
<dbReference type="AlphaFoldDB" id="A0A150L6H7"/>
<dbReference type="GO" id="GO:0006355">
    <property type="term" value="P:regulation of DNA-templated transcription"/>
    <property type="evidence" value="ECO:0007669"/>
    <property type="project" value="InterPro"/>
</dbReference>
<protein>
    <recommendedName>
        <fullName evidence="3">Ribbon-helix-helix protein CopG domain-containing protein</fullName>
    </recommendedName>
</protein>
<sequence length="54" mass="6390">MARLKENRAELHTTVDAELLKKIKLLAVEKNMKYGKLIEEGMRLVIEKYESERE</sequence>
<name>A0A150L6H7_9BACL</name>
<organism evidence="1 2">
    <name type="scientific">Saccharococcus caldoxylosilyticus</name>
    <dbReference type="NCBI Taxonomy" id="81408"/>
    <lineage>
        <taxon>Bacteria</taxon>
        <taxon>Bacillati</taxon>
        <taxon>Bacillota</taxon>
        <taxon>Bacilli</taxon>
        <taxon>Bacillales</taxon>
        <taxon>Anoxybacillaceae</taxon>
        <taxon>Saccharococcus</taxon>
    </lineage>
</organism>
<comment type="caution">
    <text evidence="1">The sequence shown here is derived from an EMBL/GenBank/DDBJ whole genome shotgun (WGS) entry which is preliminary data.</text>
</comment>